<comment type="caution">
    <text evidence="2">The sequence shown here is derived from an EMBL/GenBank/DDBJ whole genome shotgun (WGS) entry which is preliminary data.</text>
</comment>
<proteinExistence type="predicted"/>
<feature type="transmembrane region" description="Helical" evidence="1">
    <location>
        <begin position="104"/>
        <end position="125"/>
    </location>
</feature>
<feature type="transmembrane region" description="Helical" evidence="1">
    <location>
        <begin position="383"/>
        <end position="402"/>
    </location>
</feature>
<protein>
    <submittedName>
        <fullName evidence="2">Uncharacterized protein</fullName>
    </submittedName>
</protein>
<reference evidence="2 3" key="1">
    <citation type="submission" date="2016-08" db="EMBL/GenBank/DDBJ databases">
        <title>Genomes of anaerobic fungi encode conserved fungal cellulosomes for biomass hydrolysis.</title>
        <authorList>
            <consortium name="DOE Joint Genome Institute"/>
            <person name="Haitjema C.H."/>
            <person name="Gilmore S.P."/>
            <person name="Henske J.K."/>
            <person name="Solomon K.V."/>
            <person name="De Groot R."/>
            <person name="Kuo A."/>
            <person name="Mondo S.J."/>
            <person name="Salamov A.A."/>
            <person name="Labutti K."/>
            <person name="Zhao Z."/>
            <person name="Chiniquy J."/>
            <person name="Barry K."/>
            <person name="Brewer H.M."/>
            <person name="Purvine S.O."/>
            <person name="Wright A.T."/>
            <person name="Boxma B."/>
            <person name="Van Alen T."/>
            <person name="Hackstein J.H."/>
            <person name="Baker S.E."/>
            <person name="Grigoriev I.V."/>
            <person name="O'Malley M.A."/>
        </authorList>
    </citation>
    <scope>NUCLEOTIDE SEQUENCE [LARGE SCALE GENOMIC DNA]</scope>
    <source>
        <strain evidence="3">finn</strain>
    </source>
</reference>
<dbReference type="STRING" id="1754191.A0A1Y1V8U2"/>
<dbReference type="EMBL" id="MCFH01000023">
    <property type="protein sequence ID" value="ORX49603.1"/>
    <property type="molecule type" value="Genomic_DNA"/>
</dbReference>
<gene>
    <name evidence="2" type="ORF">BCR36DRAFT_370628</name>
</gene>
<reference evidence="2 3" key="2">
    <citation type="submission" date="2016-08" db="EMBL/GenBank/DDBJ databases">
        <title>Pervasive Adenine N6-methylation of Active Genes in Fungi.</title>
        <authorList>
            <consortium name="DOE Joint Genome Institute"/>
            <person name="Mondo S.J."/>
            <person name="Dannebaum R.O."/>
            <person name="Kuo R.C."/>
            <person name="Labutti K."/>
            <person name="Haridas S."/>
            <person name="Kuo A."/>
            <person name="Salamov A."/>
            <person name="Ahrendt S.R."/>
            <person name="Lipzen A."/>
            <person name="Sullivan W."/>
            <person name="Andreopoulos W.B."/>
            <person name="Clum A."/>
            <person name="Lindquist E."/>
            <person name="Daum C."/>
            <person name="Ramamoorthy G.K."/>
            <person name="Gryganskyi A."/>
            <person name="Culley D."/>
            <person name="Magnuson J.K."/>
            <person name="James T.Y."/>
            <person name="O'Malley M.A."/>
            <person name="Stajich J.E."/>
            <person name="Spatafora J.W."/>
            <person name="Visel A."/>
            <person name="Grigoriev I.V."/>
        </authorList>
    </citation>
    <scope>NUCLEOTIDE SEQUENCE [LARGE SCALE GENOMIC DNA]</scope>
    <source>
        <strain evidence="3">finn</strain>
    </source>
</reference>
<sequence length="446" mass="52105">MNNYYKYVGTIKGLSGFITIENFDVISKYMNIPTDNSLVVPVGEYSFDSIENFLKPTEDIKEILYEPHFKYFIMNSKSNLEAVFSKCKTVLSDKVLKNIDNLNMIIIGTELLLSVITLCIGYFSLIPLKKATDKIFFNSLNMFKYFTKSDFEQIITDYDEKIKFLSENFNLEKESEEYHNTKNNKKKTYSNKIIIIILSLFFIIFYVIISEMPILIDRFSIIKSIQLYTYEVINQDKSVFVNDEPQRILKKIQEELKSGSYGGPTFNEYPFLNDVLKEGGCFRYDGNTECFSEEVGLLPLNELIRVYLFNVKSFINSIEDTKYVNVTFSNKENIAIIYEKISNDNFFKLQDGLVNNIIGDLQYINQNIMNNTEEFLKEKSKEIIVIITVGVIVFLAIDYFVFNKMYSDKIKEMNSLVSFLFLVPSSIVNHNEKFKRFLETTQTYDY</sequence>
<feature type="transmembrane region" description="Helical" evidence="1">
    <location>
        <begin position="193"/>
        <end position="216"/>
    </location>
</feature>
<dbReference type="Proteomes" id="UP000193719">
    <property type="component" value="Unassembled WGS sequence"/>
</dbReference>
<evidence type="ECO:0000256" key="1">
    <source>
        <dbReference type="SAM" id="Phobius"/>
    </source>
</evidence>
<dbReference type="AlphaFoldDB" id="A0A1Y1V8U2"/>
<accession>A0A1Y1V8U2</accession>
<keyword evidence="3" id="KW-1185">Reference proteome</keyword>
<dbReference type="OrthoDB" id="2154671at2759"/>
<keyword evidence="1" id="KW-0472">Membrane</keyword>
<organism evidence="2 3">
    <name type="scientific">Piromyces finnis</name>
    <dbReference type="NCBI Taxonomy" id="1754191"/>
    <lineage>
        <taxon>Eukaryota</taxon>
        <taxon>Fungi</taxon>
        <taxon>Fungi incertae sedis</taxon>
        <taxon>Chytridiomycota</taxon>
        <taxon>Chytridiomycota incertae sedis</taxon>
        <taxon>Neocallimastigomycetes</taxon>
        <taxon>Neocallimastigales</taxon>
        <taxon>Neocallimastigaceae</taxon>
        <taxon>Piromyces</taxon>
    </lineage>
</organism>
<evidence type="ECO:0000313" key="2">
    <source>
        <dbReference type="EMBL" id="ORX49603.1"/>
    </source>
</evidence>
<name>A0A1Y1V8U2_9FUNG</name>
<keyword evidence="1" id="KW-1133">Transmembrane helix</keyword>
<keyword evidence="1" id="KW-0812">Transmembrane</keyword>
<evidence type="ECO:0000313" key="3">
    <source>
        <dbReference type="Proteomes" id="UP000193719"/>
    </source>
</evidence>